<evidence type="ECO:0000259" key="3">
    <source>
        <dbReference type="Pfam" id="PF04783"/>
    </source>
</evidence>
<dbReference type="GeneID" id="104767122"/>
<name>A0ABM0XQP0_CAMSA</name>
<feature type="domain" description="DUF632" evidence="2">
    <location>
        <begin position="393"/>
        <end position="720"/>
    </location>
</feature>
<feature type="compositionally biased region" description="Polar residues" evidence="1">
    <location>
        <begin position="144"/>
        <end position="154"/>
    </location>
</feature>
<dbReference type="RefSeq" id="XP_010489454.1">
    <property type="nucleotide sequence ID" value="XM_010491152.1"/>
</dbReference>
<feature type="region of interest" description="Disordered" evidence="1">
    <location>
        <begin position="131"/>
        <end position="154"/>
    </location>
</feature>
<dbReference type="PANTHER" id="PTHR21450:SF32">
    <property type="entry name" value="DUF630 FAMILY PROTEIN (DUF630 AND DUF632)"/>
    <property type="match status" value="1"/>
</dbReference>
<feature type="region of interest" description="Disordered" evidence="1">
    <location>
        <begin position="453"/>
        <end position="480"/>
    </location>
</feature>
<dbReference type="PANTHER" id="PTHR21450">
    <property type="entry name" value="PROTEIN ALTERED PHOSPHATE STARVATION RESPONSE 1"/>
    <property type="match status" value="1"/>
</dbReference>
<dbReference type="Pfam" id="PF04783">
    <property type="entry name" value="DUF630"/>
    <property type="match status" value="1"/>
</dbReference>
<proteinExistence type="predicted"/>
<dbReference type="Proteomes" id="UP000694864">
    <property type="component" value="Chromosome 19"/>
</dbReference>
<evidence type="ECO:0000313" key="5">
    <source>
        <dbReference type="RefSeq" id="XP_010489454.1"/>
    </source>
</evidence>
<feature type="compositionally biased region" description="Basic and acidic residues" evidence="1">
    <location>
        <begin position="278"/>
        <end position="299"/>
    </location>
</feature>
<feature type="compositionally biased region" description="Basic and acidic residues" evidence="1">
    <location>
        <begin position="238"/>
        <end position="250"/>
    </location>
</feature>
<feature type="compositionally biased region" description="Acidic residues" evidence="1">
    <location>
        <begin position="251"/>
        <end position="263"/>
    </location>
</feature>
<evidence type="ECO:0000313" key="4">
    <source>
        <dbReference type="Proteomes" id="UP000694864"/>
    </source>
</evidence>
<reference evidence="5" key="2">
    <citation type="submission" date="2025-08" db="UniProtKB">
        <authorList>
            <consortium name="RefSeq"/>
        </authorList>
    </citation>
    <scope>IDENTIFICATION</scope>
    <source>
        <tissue evidence="5">Leaf</tissue>
    </source>
</reference>
<sequence length="819" mass="92104">MGCSHSKLDDEEAVQICKDRKRFIKQAIEHRTKFASGHIAYIQSLRKVSDALHDFIIQGDNNNNNNNNEFVPLSQNSFITPVKRSPPRRRNRSNSSGEFISITPSSMPPKMIQGRPRSNVKASYLMANRSRPVRVERRSPETYRVQTFSPPSNQYGEADGFFGMNMNMNTSASTSSSFWNPLSSPEQRLSSHNIPPPSPQNSQWDFFWNPFSSLDYYGYNNSYDRGSVDNRSGTGMDDEIKGLRRVREEEGIPDLEEDDEPNEPEPVRFDNPNPNLKATEESRGRIDKSCCNEEVKVEDVNEDEDEDEDDDDGDDDDDGEFTDSGCESENEGGEKCVAPTQQQRKVEVSRGDQPTGNVVGVGKVQEMKNVVGVRDVTKSPGFTVYVNRRPTSMAEVIKDLEDQFTTICDAAKEVSGLLEASKAQYASSSNDHSARKMLNPVALFRSGSSRSSSSRLLITSSGGSRESGSESRSDVSDESCMISGSHQTTLDKLFAWEKKLYDEVRSGERVRRAYEKKCMQLKNQDVKGDDPLAVDKTRATIRDLDTQIKVSIHSIESISKRIETLRDQELLPQLLELVQGLTRMWKVMAESHQIQKRTLDEAKLLLAGTQVSKRHKKRQPSITPEAINSQRLAQSALNLEVQLRNWRACFELWITSQRSYMKALSGWLLRCFRCDPDPEKVRLSSCPHPIYRVCIQWSRLLNSLNEKPVLDKLEFFASGMGSIYARQVREDPNWSGSGSRRYSGSESMDLVVADKVDEDVVMTAEKLAEVAVKVLCHGMSVAVSSLAEFAINSADEHSKLGSQPEEDTSEQPPDVNFNS</sequence>
<feature type="compositionally biased region" description="Polar residues" evidence="1">
    <location>
        <begin position="178"/>
        <end position="193"/>
    </location>
</feature>
<feature type="domain" description="DUF630" evidence="3">
    <location>
        <begin position="1"/>
        <end position="56"/>
    </location>
</feature>
<dbReference type="Pfam" id="PF04782">
    <property type="entry name" value="DUF632"/>
    <property type="match status" value="1"/>
</dbReference>
<reference evidence="4" key="1">
    <citation type="journal article" date="2014" name="Nat. Commun.">
        <title>The emerging biofuel crop Camelina sativa retains a highly undifferentiated hexaploid genome structure.</title>
        <authorList>
            <person name="Kagale S."/>
            <person name="Koh C."/>
            <person name="Nixon J."/>
            <person name="Bollina V."/>
            <person name="Clarke W.E."/>
            <person name="Tuteja R."/>
            <person name="Spillane C."/>
            <person name="Robinson S.J."/>
            <person name="Links M.G."/>
            <person name="Clarke C."/>
            <person name="Higgins E.E."/>
            <person name="Huebert T."/>
            <person name="Sharpe A.G."/>
            <person name="Parkin I.A."/>
        </authorList>
    </citation>
    <scope>NUCLEOTIDE SEQUENCE [LARGE SCALE GENOMIC DNA]</scope>
    <source>
        <strain evidence="4">cv. DH55</strain>
    </source>
</reference>
<feature type="compositionally biased region" description="Acidic residues" evidence="1">
    <location>
        <begin position="300"/>
        <end position="331"/>
    </location>
</feature>
<feature type="compositionally biased region" description="Low complexity" evidence="1">
    <location>
        <begin position="453"/>
        <end position="466"/>
    </location>
</feature>
<keyword evidence="4" id="KW-1185">Reference proteome</keyword>
<organism evidence="4 5">
    <name type="scientific">Camelina sativa</name>
    <name type="common">False flax</name>
    <name type="synonym">Myagrum sativum</name>
    <dbReference type="NCBI Taxonomy" id="90675"/>
    <lineage>
        <taxon>Eukaryota</taxon>
        <taxon>Viridiplantae</taxon>
        <taxon>Streptophyta</taxon>
        <taxon>Embryophyta</taxon>
        <taxon>Tracheophyta</taxon>
        <taxon>Spermatophyta</taxon>
        <taxon>Magnoliopsida</taxon>
        <taxon>eudicotyledons</taxon>
        <taxon>Gunneridae</taxon>
        <taxon>Pentapetalae</taxon>
        <taxon>rosids</taxon>
        <taxon>malvids</taxon>
        <taxon>Brassicales</taxon>
        <taxon>Brassicaceae</taxon>
        <taxon>Camelineae</taxon>
        <taxon>Camelina</taxon>
    </lineage>
</organism>
<feature type="region of interest" description="Disordered" evidence="1">
    <location>
        <begin position="79"/>
        <end position="117"/>
    </location>
</feature>
<evidence type="ECO:0000259" key="2">
    <source>
        <dbReference type="Pfam" id="PF04782"/>
    </source>
</evidence>
<feature type="region of interest" description="Disordered" evidence="1">
    <location>
        <begin position="172"/>
        <end position="199"/>
    </location>
</feature>
<accession>A0ABM0XQP0</accession>
<evidence type="ECO:0000256" key="1">
    <source>
        <dbReference type="SAM" id="MobiDB-lite"/>
    </source>
</evidence>
<dbReference type="InterPro" id="IPR006867">
    <property type="entry name" value="DUF632"/>
</dbReference>
<gene>
    <name evidence="5" type="primary">LOC104767122</name>
</gene>
<feature type="region of interest" description="Disordered" evidence="1">
    <location>
        <begin position="797"/>
        <end position="819"/>
    </location>
</feature>
<dbReference type="InterPro" id="IPR006868">
    <property type="entry name" value="DUF630"/>
</dbReference>
<feature type="region of interest" description="Disordered" evidence="1">
    <location>
        <begin position="225"/>
        <end position="358"/>
    </location>
</feature>
<protein>
    <submittedName>
        <fullName evidence="5">Uncharacterized protein LOC104767122</fullName>
    </submittedName>
</protein>